<reference evidence="3" key="2">
    <citation type="journal article" date="2015" name="Data Brief">
        <title>Shoot transcriptome of the giant reed, Arundo donax.</title>
        <authorList>
            <person name="Barrero R.A."/>
            <person name="Guerrero F.D."/>
            <person name="Moolhuijzen P."/>
            <person name="Goolsby J.A."/>
            <person name="Tidwell J."/>
            <person name="Bellgard S.E."/>
            <person name="Bellgard M.I."/>
        </authorList>
    </citation>
    <scope>NUCLEOTIDE SEQUENCE</scope>
    <source>
        <tissue evidence="3">Shoot tissue taken approximately 20 cm above the soil surface</tissue>
    </source>
</reference>
<feature type="compositionally biased region" description="Pro residues" evidence="1">
    <location>
        <begin position="145"/>
        <end position="154"/>
    </location>
</feature>
<evidence type="ECO:0000313" key="3">
    <source>
        <dbReference type="EMBL" id="JAD91365.1"/>
    </source>
</evidence>
<dbReference type="AlphaFoldDB" id="A0A0A9E0B2"/>
<organism evidence="3">
    <name type="scientific">Arundo donax</name>
    <name type="common">Giant reed</name>
    <name type="synonym">Donax arundinaceus</name>
    <dbReference type="NCBI Taxonomy" id="35708"/>
    <lineage>
        <taxon>Eukaryota</taxon>
        <taxon>Viridiplantae</taxon>
        <taxon>Streptophyta</taxon>
        <taxon>Embryophyta</taxon>
        <taxon>Tracheophyta</taxon>
        <taxon>Spermatophyta</taxon>
        <taxon>Magnoliopsida</taxon>
        <taxon>Liliopsida</taxon>
        <taxon>Poales</taxon>
        <taxon>Poaceae</taxon>
        <taxon>PACMAD clade</taxon>
        <taxon>Arundinoideae</taxon>
        <taxon>Arundineae</taxon>
        <taxon>Arundo</taxon>
    </lineage>
</organism>
<sequence>MECDMQDDNISLSSSCFNIFDGVLVVFFLCVFAFSLRTMLPILKVITSELTCVSTEEDEIDKPSSSAAAFLESTCLFLDCSDPETLLCLASSFGPSAARSRRGTYPSIASEGPIQSSPAPATSFSLISTFLPSPSFFPSASRNPNPGPSPPPPSTSATTALSRSGGTP</sequence>
<protein>
    <submittedName>
        <fullName evidence="3">Uncharacterized protein</fullName>
    </submittedName>
</protein>
<evidence type="ECO:0000256" key="1">
    <source>
        <dbReference type="SAM" id="MobiDB-lite"/>
    </source>
</evidence>
<evidence type="ECO:0000256" key="2">
    <source>
        <dbReference type="SAM" id="Phobius"/>
    </source>
</evidence>
<keyword evidence="2" id="KW-0472">Membrane</keyword>
<feature type="region of interest" description="Disordered" evidence="1">
    <location>
        <begin position="95"/>
        <end position="121"/>
    </location>
</feature>
<accession>A0A0A9E0B2</accession>
<feature type="compositionally biased region" description="Low complexity" evidence="1">
    <location>
        <begin position="155"/>
        <end position="168"/>
    </location>
</feature>
<proteinExistence type="predicted"/>
<name>A0A0A9E0B2_ARUDO</name>
<keyword evidence="2" id="KW-0812">Transmembrane</keyword>
<feature type="region of interest" description="Disordered" evidence="1">
    <location>
        <begin position="137"/>
        <end position="168"/>
    </location>
</feature>
<feature type="transmembrane region" description="Helical" evidence="2">
    <location>
        <begin position="12"/>
        <end position="34"/>
    </location>
</feature>
<dbReference type="EMBL" id="GBRH01206530">
    <property type="protein sequence ID" value="JAD91365.1"/>
    <property type="molecule type" value="Transcribed_RNA"/>
</dbReference>
<keyword evidence="2" id="KW-1133">Transmembrane helix</keyword>
<reference evidence="3" key="1">
    <citation type="submission" date="2014-09" db="EMBL/GenBank/DDBJ databases">
        <authorList>
            <person name="Magalhaes I.L.F."/>
            <person name="Oliveira U."/>
            <person name="Santos F.R."/>
            <person name="Vidigal T.H.D.A."/>
            <person name="Brescovit A.D."/>
            <person name="Santos A.J."/>
        </authorList>
    </citation>
    <scope>NUCLEOTIDE SEQUENCE</scope>
    <source>
        <tissue evidence="3">Shoot tissue taken approximately 20 cm above the soil surface</tissue>
    </source>
</reference>